<dbReference type="InterPro" id="IPR002259">
    <property type="entry name" value="Eqnu_transpt"/>
</dbReference>
<feature type="transmembrane region" description="Helical" evidence="7">
    <location>
        <begin position="462"/>
        <end position="482"/>
    </location>
</feature>
<feature type="transmembrane region" description="Helical" evidence="7">
    <location>
        <begin position="266"/>
        <end position="291"/>
    </location>
</feature>
<dbReference type="EMBL" id="CAXKWB010041900">
    <property type="protein sequence ID" value="CAL4157153.1"/>
    <property type="molecule type" value="Genomic_DNA"/>
</dbReference>
<organism evidence="9 10">
    <name type="scientific">Meganyctiphanes norvegica</name>
    <name type="common">Northern krill</name>
    <name type="synonym">Thysanopoda norvegica</name>
    <dbReference type="NCBI Taxonomy" id="48144"/>
    <lineage>
        <taxon>Eukaryota</taxon>
        <taxon>Metazoa</taxon>
        <taxon>Ecdysozoa</taxon>
        <taxon>Arthropoda</taxon>
        <taxon>Crustacea</taxon>
        <taxon>Multicrustacea</taxon>
        <taxon>Malacostraca</taxon>
        <taxon>Eumalacostraca</taxon>
        <taxon>Eucarida</taxon>
        <taxon>Euphausiacea</taxon>
        <taxon>Euphausiidae</taxon>
        <taxon>Meganyctiphanes</taxon>
    </lineage>
</organism>
<protein>
    <recommendedName>
        <fullName evidence="8">PH domain-containing protein</fullName>
    </recommendedName>
</protein>
<feature type="transmembrane region" description="Helical" evidence="7">
    <location>
        <begin position="157"/>
        <end position="178"/>
    </location>
</feature>
<dbReference type="PANTHER" id="PTHR10332:SF88">
    <property type="entry name" value="EQUILIBRATIVE NUCLEOSIDE TRANSPORTER 1, ISOFORM A"/>
    <property type="match status" value="1"/>
</dbReference>
<keyword evidence="5 7" id="KW-1133">Transmembrane helix</keyword>
<feature type="transmembrane region" description="Helical" evidence="7">
    <location>
        <begin position="393"/>
        <end position="411"/>
    </location>
</feature>
<dbReference type="PRINTS" id="PR01130">
    <property type="entry name" value="DERENTRNSPRT"/>
</dbReference>
<evidence type="ECO:0000259" key="8">
    <source>
        <dbReference type="PROSITE" id="PS50003"/>
    </source>
</evidence>
<evidence type="ECO:0000256" key="4">
    <source>
        <dbReference type="ARBA" id="ARBA00022692"/>
    </source>
</evidence>
<comment type="subcellular location">
    <subcellularLocation>
        <location evidence="1">Membrane</location>
        <topology evidence="1">Multi-pass membrane protein</topology>
    </subcellularLocation>
</comment>
<accession>A0AAV2S0W9</accession>
<dbReference type="InterPro" id="IPR001849">
    <property type="entry name" value="PH_domain"/>
</dbReference>
<evidence type="ECO:0000256" key="3">
    <source>
        <dbReference type="ARBA" id="ARBA00022448"/>
    </source>
</evidence>
<evidence type="ECO:0000313" key="9">
    <source>
        <dbReference type="EMBL" id="CAL4157153.1"/>
    </source>
</evidence>
<name>A0AAV2S0W9_MEGNR</name>
<dbReference type="Pfam" id="PF01733">
    <property type="entry name" value="Nucleoside_tran"/>
    <property type="match status" value="1"/>
</dbReference>
<dbReference type="Proteomes" id="UP001497623">
    <property type="component" value="Unassembled WGS sequence"/>
</dbReference>
<evidence type="ECO:0000313" key="10">
    <source>
        <dbReference type="Proteomes" id="UP001497623"/>
    </source>
</evidence>
<dbReference type="GO" id="GO:0005886">
    <property type="term" value="C:plasma membrane"/>
    <property type="evidence" value="ECO:0007669"/>
    <property type="project" value="TreeGrafter"/>
</dbReference>
<evidence type="ECO:0000256" key="2">
    <source>
        <dbReference type="ARBA" id="ARBA00007965"/>
    </source>
</evidence>
<evidence type="ECO:0000256" key="5">
    <source>
        <dbReference type="ARBA" id="ARBA00022989"/>
    </source>
</evidence>
<gene>
    <name evidence="9" type="ORF">MNOR_LOCUS31824</name>
</gene>
<feature type="domain" description="PH" evidence="8">
    <location>
        <begin position="1"/>
        <end position="30"/>
    </location>
</feature>
<reference evidence="9 10" key="1">
    <citation type="submission" date="2024-05" db="EMBL/GenBank/DDBJ databases">
        <authorList>
            <person name="Wallberg A."/>
        </authorList>
    </citation>
    <scope>NUCLEOTIDE SEQUENCE [LARGE SCALE GENOMIC DNA]</scope>
</reference>
<feature type="transmembrane region" description="Helical" evidence="7">
    <location>
        <begin position="303"/>
        <end position="326"/>
    </location>
</feature>
<evidence type="ECO:0000256" key="1">
    <source>
        <dbReference type="ARBA" id="ARBA00004141"/>
    </source>
</evidence>
<sequence>MKIDNDVYKFRAHCIEEREEWVNKLQNASEINQELSPERSIPVIEQPDGSVPSFNDQRIQVLKQPEGRIPYLIDQSIPAKEQPVGSVPSFDEQSIPVIEKSEESLISYDDQNIPVIEQSEGSVNSFDDQSIHNIEQQLGLPLISDPNEVEELLKNAAMVYVGFLTIGMGSLLPWNFFITAESYWQYKFRNTSDTSSEHGTMTTLQKLWSPLQVCFSNLSYFIFLFVNAFFFSKFRQHFRVLGPMALMVSFFVVNATFANIPSTDSWQIGFFVTTILIISMMNMCGAVLVSNLYGIAGMFSTPYVMSALLSGEAISGILAALARIVSVAIDCDCHIRDATIYFVFAIGVLLLSSLAYMRMSKIDFYREYASFQSIQDNSFEENLKEFLTVFKKIWPLSLSIFWIFFITISVYPAICIRIKSRSSGDKTWSDIYFRPVITFFLFSICDLIGRQVAVFCMCTGEFPYKILFSCLARTAYIPLFLMCNNENKLIPIVLGNENADNVYIPLMITFAFSNGYLMALCMIHAPKTFPSARNKRITGFIMAAMKGFGLLMGGVLSLILELIK</sequence>
<feature type="transmembrane region" description="Helical" evidence="7">
    <location>
        <begin position="207"/>
        <end position="231"/>
    </location>
</feature>
<feature type="transmembrane region" description="Helical" evidence="7">
    <location>
        <begin position="238"/>
        <end position="260"/>
    </location>
</feature>
<keyword evidence="10" id="KW-1185">Reference proteome</keyword>
<keyword evidence="3" id="KW-0813">Transport</keyword>
<comment type="caution">
    <text evidence="9">The sequence shown here is derived from an EMBL/GenBank/DDBJ whole genome shotgun (WGS) entry which is preliminary data.</text>
</comment>
<comment type="similarity">
    <text evidence="2">Belongs to the SLC29A/ENT transporter (TC 2.A.57) family.</text>
</comment>
<dbReference type="PROSITE" id="PS50003">
    <property type="entry name" value="PH_DOMAIN"/>
    <property type="match status" value="1"/>
</dbReference>
<proteinExistence type="inferred from homology"/>
<dbReference type="AlphaFoldDB" id="A0AAV2S0W9"/>
<keyword evidence="4 7" id="KW-0812">Transmembrane</keyword>
<feature type="transmembrane region" description="Helical" evidence="7">
    <location>
        <begin position="431"/>
        <end position="450"/>
    </location>
</feature>
<dbReference type="GO" id="GO:0005337">
    <property type="term" value="F:nucleoside transmembrane transporter activity"/>
    <property type="evidence" value="ECO:0007669"/>
    <property type="project" value="InterPro"/>
</dbReference>
<evidence type="ECO:0000256" key="6">
    <source>
        <dbReference type="ARBA" id="ARBA00023136"/>
    </source>
</evidence>
<feature type="transmembrane region" description="Helical" evidence="7">
    <location>
        <begin position="537"/>
        <end position="560"/>
    </location>
</feature>
<evidence type="ECO:0000256" key="7">
    <source>
        <dbReference type="SAM" id="Phobius"/>
    </source>
</evidence>
<feature type="transmembrane region" description="Helical" evidence="7">
    <location>
        <begin position="338"/>
        <end position="357"/>
    </location>
</feature>
<feature type="transmembrane region" description="Helical" evidence="7">
    <location>
        <begin position="502"/>
        <end position="525"/>
    </location>
</feature>
<keyword evidence="6 7" id="KW-0472">Membrane</keyword>
<dbReference type="PANTHER" id="PTHR10332">
    <property type="entry name" value="EQUILIBRATIVE NUCLEOSIDE TRANSPORTER"/>
    <property type="match status" value="1"/>
</dbReference>